<sequence length="603" mass="69768">MAHILQRHARRIVAHSSSTTRFFSSYANKTLWSSNQILQSRIESALDQKSNISTVLEQWRQQQGNQLNPSLVRGIIEKLHDSKRFHQALDVSDWMVKRKICNLAPEDLTARFHLIKKVLGLEEAEKFIESIPRNQRGESIYTALLNSYTESDKMYKAESTFEKMRKLGLLSKPCPYNSMISLYDSFGDRDKVDEILREMEENNVELDSFTVNKALRVYASVSDIEKMDKFRAGFEANANLELSTTLDMAKAYLGKGFKGKAREMLRKTEKFWDSESHVELMTLYGRAGEVDDVLRVWKMAKMTRKQNNRGFRALIGSLLNLGDINQAEEVYYNEWETAGLELDGLIQTMLASGYREKGMVNKADQLMYKTLRNRQLDIPITPMLEEWGKQGNQVKPSDLRDLIKNLTDSNQFSKALEDYATRLHLTEKVLSLEEAQKFFDKSMPDNMKDYSVYTTLLTQSKTLDKAESIFEKMRELGFLFKLPPFNKMISLYSELGKRIEIESLLKEMKENNIEPDSVTMNNVLRVYACVSAIESMEKYKSEWDDDDYKLEVKTMDAMAAAYEREGLTLKAIEITPSKNEVYRLWNEYKKDDKEGSRGSSRVV</sequence>
<evidence type="ECO:0000313" key="4">
    <source>
        <dbReference type="EMBL" id="VVB07872.1"/>
    </source>
</evidence>
<dbReference type="PROSITE" id="PS51375">
    <property type="entry name" value="PPR"/>
    <property type="match status" value="3"/>
</dbReference>
<evidence type="ECO:0008006" key="6">
    <source>
        <dbReference type="Google" id="ProtNLM"/>
    </source>
</evidence>
<dbReference type="Pfam" id="PF01535">
    <property type="entry name" value="PPR"/>
    <property type="match status" value="2"/>
</dbReference>
<evidence type="ECO:0000256" key="2">
    <source>
        <dbReference type="ARBA" id="ARBA00022737"/>
    </source>
</evidence>
<feature type="repeat" description="PPR" evidence="3">
    <location>
        <begin position="481"/>
        <end position="515"/>
    </location>
</feature>
<dbReference type="Proteomes" id="UP000489600">
    <property type="component" value="Unassembled WGS sequence"/>
</dbReference>
<dbReference type="EMBL" id="CABITT030000006">
    <property type="protein sequence ID" value="VVB07872.1"/>
    <property type="molecule type" value="Genomic_DNA"/>
</dbReference>
<feature type="repeat" description="PPR" evidence="3">
    <location>
        <begin position="137"/>
        <end position="171"/>
    </location>
</feature>
<dbReference type="Gene3D" id="1.25.40.10">
    <property type="entry name" value="Tetratricopeptide repeat domain"/>
    <property type="match status" value="3"/>
</dbReference>
<keyword evidence="2" id="KW-0677">Repeat</keyword>
<dbReference type="PANTHER" id="PTHR45717">
    <property type="entry name" value="OS12G0527900 PROTEIN"/>
    <property type="match status" value="1"/>
</dbReference>
<feature type="repeat" description="PPR" evidence="3">
    <location>
        <begin position="172"/>
        <end position="206"/>
    </location>
</feature>
<dbReference type="NCBIfam" id="TIGR00756">
    <property type="entry name" value="PPR"/>
    <property type="match status" value="2"/>
</dbReference>
<accession>A0A565C2M4</accession>
<dbReference type="GO" id="GO:0003729">
    <property type="term" value="F:mRNA binding"/>
    <property type="evidence" value="ECO:0007669"/>
    <property type="project" value="UniProtKB-ARBA"/>
</dbReference>
<dbReference type="Pfam" id="PF13812">
    <property type="entry name" value="PPR_3"/>
    <property type="match status" value="1"/>
</dbReference>
<evidence type="ECO:0000313" key="5">
    <source>
        <dbReference type="Proteomes" id="UP000489600"/>
    </source>
</evidence>
<keyword evidence="5" id="KW-1185">Reference proteome</keyword>
<comment type="similarity">
    <text evidence="1">Belongs to the PPR family. P subfamily.</text>
</comment>
<dbReference type="GO" id="GO:0005739">
    <property type="term" value="C:mitochondrion"/>
    <property type="evidence" value="ECO:0007669"/>
    <property type="project" value="TreeGrafter"/>
</dbReference>
<dbReference type="PANTHER" id="PTHR45717:SF30">
    <property type="entry name" value="PENTATRICOPEPTIDE REPEAT (PPR) SUPERFAMILY PROTEIN"/>
    <property type="match status" value="1"/>
</dbReference>
<dbReference type="FunFam" id="1.25.40.10:FF:001541">
    <property type="entry name" value="Pentatricopeptide repeat (PPR) superfamily protein"/>
    <property type="match status" value="1"/>
</dbReference>
<dbReference type="InterPro" id="IPR002885">
    <property type="entry name" value="PPR_rpt"/>
</dbReference>
<reference evidence="4" key="1">
    <citation type="submission" date="2019-07" db="EMBL/GenBank/DDBJ databases">
        <authorList>
            <person name="Dittberner H."/>
        </authorList>
    </citation>
    <scope>NUCLEOTIDE SEQUENCE [LARGE SCALE GENOMIC DNA]</scope>
</reference>
<evidence type="ECO:0000256" key="1">
    <source>
        <dbReference type="ARBA" id="ARBA00007626"/>
    </source>
</evidence>
<dbReference type="OrthoDB" id="1077735at2759"/>
<organism evidence="4 5">
    <name type="scientific">Arabis nemorensis</name>
    <dbReference type="NCBI Taxonomy" id="586526"/>
    <lineage>
        <taxon>Eukaryota</taxon>
        <taxon>Viridiplantae</taxon>
        <taxon>Streptophyta</taxon>
        <taxon>Embryophyta</taxon>
        <taxon>Tracheophyta</taxon>
        <taxon>Spermatophyta</taxon>
        <taxon>Magnoliopsida</taxon>
        <taxon>eudicotyledons</taxon>
        <taxon>Gunneridae</taxon>
        <taxon>Pentapetalae</taxon>
        <taxon>rosids</taxon>
        <taxon>malvids</taxon>
        <taxon>Brassicales</taxon>
        <taxon>Brassicaceae</taxon>
        <taxon>Arabideae</taxon>
        <taxon>Arabis</taxon>
    </lineage>
</organism>
<proteinExistence type="inferred from homology"/>
<name>A0A565C2M4_9BRAS</name>
<gene>
    <name evidence="4" type="ORF">ANE_LOCUS18316</name>
</gene>
<dbReference type="InterPro" id="IPR011990">
    <property type="entry name" value="TPR-like_helical_dom_sf"/>
</dbReference>
<dbReference type="AlphaFoldDB" id="A0A565C2M4"/>
<evidence type="ECO:0000256" key="3">
    <source>
        <dbReference type="PROSITE-ProRule" id="PRU00708"/>
    </source>
</evidence>
<comment type="caution">
    <text evidence="4">The sequence shown here is derived from an EMBL/GenBank/DDBJ whole genome shotgun (WGS) entry which is preliminary data.</text>
</comment>
<protein>
    <recommendedName>
        <fullName evidence="6">Pentacotripeptide-repeat region of PRORP domain-containing protein</fullName>
    </recommendedName>
</protein>